<dbReference type="GO" id="GO:0008270">
    <property type="term" value="F:zinc ion binding"/>
    <property type="evidence" value="ECO:0007669"/>
    <property type="project" value="InterPro"/>
</dbReference>
<evidence type="ECO:0000259" key="3">
    <source>
        <dbReference type="Pfam" id="PF06221"/>
    </source>
</evidence>
<dbReference type="GO" id="GO:0180022">
    <property type="term" value="C:RQC-trigger complex"/>
    <property type="evidence" value="ECO:0007669"/>
    <property type="project" value="InterPro"/>
</dbReference>
<dbReference type="AlphaFoldDB" id="G8Y354"/>
<dbReference type="GO" id="GO:0005634">
    <property type="term" value="C:nucleus"/>
    <property type="evidence" value="ECO:0007669"/>
    <property type="project" value="InterPro"/>
</dbReference>
<feature type="compositionally biased region" description="Basic and acidic residues" evidence="2">
    <location>
        <begin position="91"/>
        <end position="109"/>
    </location>
</feature>
<feature type="compositionally biased region" description="Polar residues" evidence="2">
    <location>
        <begin position="110"/>
        <end position="122"/>
    </location>
</feature>
<dbReference type="InParanoid" id="G8Y354"/>
<proteinExistence type="predicted"/>
<feature type="domain" description="TRIP4/RQT4 C2HC5-type zinc finger" evidence="3">
    <location>
        <begin position="206"/>
        <end position="256"/>
    </location>
</feature>
<feature type="coiled-coil region" evidence="1">
    <location>
        <begin position="172"/>
        <end position="199"/>
    </location>
</feature>
<dbReference type="InterPro" id="IPR009349">
    <property type="entry name" value="TRIP4/RQT4_C2HC5_Znf"/>
</dbReference>
<name>G8Y354_PICSO</name>
<evidence type="ECO:0000256" key="1">
    <source>
        <dbReference type="SAM" id="Coils"/>
    </source>
</evidence>
<feature type="region of interest" description="Disordered" evidence="2">
    <location>
        <begin position="91"/>
        <end position="154"/>
    </location>
</feature>
<evidence type="ECO:0000256" key="2">
    <source>
        <dbReference type="SAM" id="MobiDB-lite"/>
    </source>
</evidence>
<reference evidence="4 5" key="1">
    <citation type="journal article" date="2012" name="G3 (Bethesda)">
        <title>Pichia sorbitophila, an interspecies yeast hybrid reveals early steps of genome resolution following polyploidization.</title>
        <authorList>
            <person name="Leh Louis V."/>
            <person name="Despons L."/>
            <person name="Friedrich A."/>
            <person name="Martin T."/>
            <person name="Durrens P."/>
            <person name="Casaregola S."/>
            <person name="Neuveglise C."/>
            <person name="Fairhead C."/>
            <person name="Marck C."/>
            <person name="Cruz J.A."/>
            <person name="Straub M.L."/>
            <person name="Kugler V."/>
            <person name="Sacerdot C."/>
            <person name="Uzunov Z."/>
            <person name="Thierry A."/>
            <person name="Weiss S."/>
            <person name="Bleykasten C."/>
            <person name="De Montigny J."/>
            <person name="Jacques N."/>
            <person name="Jung P."/>
            <person name="Lemaire M."/>
            <person name="Mallet S."/>
            <person name="Morel G."/>
            <person name="Richard G.F."/>
            <person name="Sarkar A."/>
            <person name="Savel G."/>
            <person name="Schacherer J."/>
            <person name="Seret M.L."/>
            <person name="Talla E."/>
            <person name="Samson G."/>
            <person name="Jubin C."/>
            <person name="Poulain J."/>
            <person name="Vacherie B."/>
            <person name="Barbe V."/>
            <person name="Pelletier E."/>
            <person name="Sherman D.J."/>
            <person name="Westhof E."/>
            <person name="Weissenbach J."/>
            <person name="Baret P.V."/>
            <person name="Wincker P."/>
            <person name="Gaillardin C."/>
            <person name="Dujon B."/>
            <person name="Souciet J.L."/>
        </authorList>
    </citation>
    <scope>NUCLEOTIDE SEQUENCE [LARGE SCALE GENOMIC DNA]</scope>
    <source>
        <strain evidence="5">ATCC MYA-4447 / BCRC 22081 / CBS 7064 / NBRC 10061 / NRRL Y-12695</strain>
    </source>
</reference>
<protein>
    <submittedName>
        <fullName evidence="4">Piso0_005872 protein</fullName>
    </submittedName>
</protein>
<feature type="region of interest" description="Disordered" evidence="2">
    <location>
        <begin position="488"/>
        <end position="513"/>
    </location>
</feature>
<dbReference type="HOGENOM" id="CLU_042447_0_0_1"/>
<dbReference type="PANTHER" id="PTHR12963:SF4">
    <property type="entry name" value="ACTIVATING SIGNAL COINTEGRATOR 1"/>
    <property type="match status" value="1"/>
</dbReference>
<sequence>MKLFFNAISKNHLSYIVIKYRMDDSKLLSYSTNAILDILPLDRETCKQMATYALSLRSDYEVSNYFLNLLGNSEASLKFLSKFTELKEEQEKSAKKQKANENKSSHEQAPKQQNTKDSSTKGNAWFKDSGGEKPKGTKGGRLSNNKSAKLTSELIDSKPSNQVLSSQVKKVKKKNIDNLKDIESVINELELDSINERENNSAHVQRKCNCMGMRHPLFDIAPNCLNCGKIICVLEGLQPCLFCGKDILSYKDRLDILAILKKEKDLIENKQSDTKNKSLQQQPLPTSQGKQKSKKITVSMNAGENLWKAQDEAFKKVEEERKKELEERGLNETLEESARSEKSELSLLNPELNQAQERLERLLDFQSTGAERTKIIDKAADFEVPVMDDRDYMWLSPVERALQLKKQQRKLRKHEEAQSKQTGRGRKTVEMVIKDGKVKMVEKYVPANEDEKDSDIAVLEEEVKEDRKRKDEGIQKFWDYDKDKERWQNKPSYLHPDKRISKNQTSLERSRIQFDSDNNAESLISSIAY</sequence>
<organism evidence="4 5">
    <name type="scientific">Pichia sorbitophila (strain ATCC MYA-4447 / BCRC 22081 / CBS 7064 / NBRC 10061 / NRRL Y-12695)</name>
    <name type="common">Hybrid yeast</name>
    <dbReference type="NCBI Taxonomy" id="559304"/>
    <lineage>
        <taxon>Eukaryota</taxon>
        <taxon>Fungi</taxon>
        <taxon>Dikarya</taxon>
        <taxon>Ascomycota</taxon>
        <taxon>Saccharomycotina</taxon>
        <taxon>Pichiomycetes</taxon>
        <taxon>Debaryomycetaceae</taxon>
        <taxon>Millerozyma</taxon>
    </lineage>
</organism>
<dbReference type="OMA" id="QRDSKVR"/>
<keyword evidence="5" id="KW-1185">Reference proteome</keyword>
<dbReference type="Pfam" id="PF06221">
    <property type="entry name" value="zf-C2HC5"/>
    <property type="match status" value="1"/>
</dbReference>
<feature type="region of interest" description="Disordered" evidence="2">
    <location>
        <begin position="325"/>
        <end position="347"/>
    </location>
</feature>
<dbReference type="FunCoup" id="G8Y354">
    <property type="interactions" value="186"/>
</dbReference>
<feature type="region of interest" description="Disordered" evidence="2">
    <location>
        <begin position="271"/>
        <end position="295"/>
    </location>
</feature>
<dbReference type="Proteomes" id="UP000005222">
    <property type="component" value="Chromosome M"/>
</dbReference>
<feature type="region of interest" description="Disordered" evidence="2">
    <location>
        <begin position="407"/>
        <end position="428"/>
    </location>
</feature>
<dbReference type="GO" id="GO:0072344">
    <property type="term" value="P:rescue of stalled ribosome"/>
    <property type="evidence" value="ECO:0007669"/>
    <property type="project" value="InterPro"/>
</dbReference>
<dbReference type="EMBL" id="FO082047">
    <property type="protein sequence ID" value="CCE86215.1"/>
    <property type="molecule type" value="Genomic_DNA"/>
</dbReference>
<accession>G8Y354</accession>
<dbReference type="PANTHER" id="PTHR12963">
    <property type="entry name" value="THYROID RECEPTOR INTERACTING PROTEIN RELATED"/>
    <property type="match status" value="1"/>
</dbReference>
<gene>
    <name evidence="4" type="primary">Piso0_005872</name>
    <name evidence="4" type="ORF">GNLVRS01_PISO0M24146g</name>
</gene>
<dbReference type="OrthoDB" id="338816at2759"/>
<feature type="compositionally biased region" description="Polar residues" evidence="2">
    <location>
        <begin position="277"/>
        <end position="295"/>
    </location>
</feature>
<dbReference type="InterPro" id="IPR039128">
    <property type="entry name" value="TRIP4-like"/>
</dbReference>
<evidence type="ECO:0000313" key="4">
    <source>
        <dbReference type="EMBL" id="CCE86215.1"/>
    </source>
</evidence>
<dbReference type="eggNOG" id="KOG2845">
    <property type="taxonomic scope" value="Eukaryota"/>
</dbReference>
<keyword evidence="1" id="KW-0175">Coiled coil</keyword>
<dbReference type="GO" id="GO:0045893">
    <property type="term" value="P:positive regulation of DNA-templated transcription"/>
    <property type="evidence" value="ECO:0007669"/>
    <property type="project" value="TreeGrafter"/>
</dbReference>
<dbReference type="STRING" id="559304.G8Y354"/>
<evidence type="ECO:0000313" key="5">
    <source>
        <dbReference type="Proteomes" id="UP000005222"/>
    </source>
</evidence>
<feature type="compositionally biased region" description="Basic and acidic residues" evidence="2">
    <location>
        <begin position="325"/>
        <end position="344"/>
    </location>
</feature>